<organism evidence="3 4">
    <name type="scientific">Phaeobacter porticola</name>
    <dbReference type="NCBI Taxonomy" id="1844006"/>
    <lineage>
        <taxon>Bacteria</taxon>
        <taxon>Pseudomonadati</taxon>
        <taxon>Pseudomonadota</taxon>
        <taxon>Alphaproteobacteria</taxon>
        <taxon>Rhodobacterales</taxon>
        <taxon>Roseobacteraceae</taxon>
        <taxon>Phaeobacter</taxon>
    </lineage>
</organism>
<keyword evidence="4" id="KW-1185">Reference proteome</keyword>
<keyword evidence="2" id="KW-0964">Secreted</keyword>
<dbReference type="InterPro" id="IPR050557">
    <property type="entry name" value="RTX_toxin/Mannuronan_C5-epim"/>
</dbReference>
<dbReference type="PANTHER" id="PTHR38340">
    <property type="entry name" value="S-LAYER PROTEIN"/>
    <property type="match status" value="1"/>
</dbReference>
<evidence type="ECO:0000256" key="1">
    <source>
        <dbReference type="ARBA" id="ARBA00004613"/>
    </source>
</evidence>
<comment type="subcellular location">
    <subcellularLocation>
        <location evidence="1">Secreted</location>
    </subcellularLocation>
</comment>
<dbReference type="GO" id="GO:0005509">
    <property type="term" value="F:calcium ion binding"/>
    <property type="evidence" value="ECO:0007669"/>
    <property type="project" value="InterPro"/>
</dbReference>
<dbReference type="PRINTS" id="PR00313">
    <property type="entry name" value="CABNDNGRPT"/>
</dbReference>
<accession>A0A1L3I571</accession>
<evidence type="ECO:0000256" key="2">
    <source>
        <dbReference type="ARBA" id="ARBA00022525"/>
    </source>
</evidence>
<dbReference type="InterPro" id="IPR011049">
    <property type="entry name" value="Serralysin-like_metalloprot_C"/>
</dbReference>
<dbReference type="SUPFAM" id="SSF51120">
    <property type="entry name" value="beta-Roll"/>
    <property type="match status" value="1"/>
</dbReference>
<dbReference type="PANTHER" id="PTHR38340:SF1">
    <property type="entry name" value="S-LAYER PROTEIN"/>
    <property type="match status" value="1"/>
</dbReference>
<dbReference type="InterPro" id="IPR001343">
    <property type="entry name" value="Hemolysn_Ca-bd"/>
</dbReference>
<dbReference type="RefSeq" id="WP_072504751.1">
    <property type="nucleotide sequence ID" value="NZ_CP016364.1"/>
</dbReference>
<evidence type="ECO:0000313" key="4">
    <source>
        <dbReference type="Proteomes" id="UP000183859"/>
    </source>
</evidence>
<dbReference type="EMBL" id="CP016364">
    <property type="protein sequence ID" value="APG47182.1"/>
    <property type="molecule type" value="Genomic_DNA"/>
</dbReference>
<dbReference type="Pfam" id="PF00353">
    <property type="entry name" value="HemolysinCabind"/>
    <property type="match status" value="5"/>
</dbReference>
<dbReference type="Gene3D" id="2.150.10.10">
    <property type="entry name" value="Serralysin-like metalloprotease, C-terminal"/>
    <property type="match status" value="2"/>
</dbReference>
<dbReference type="GO" id="GO:0005576">
    <property type="term" value="C:extracellular region"/>
    <property type="evidence" value="ECO:0007669"/>
    <property type="project" value="UniProtKB-SubCell"/>
</dbReference>
<dbReference type="PROSITE" id="PS00330">
    <property type="entry name" value="HEMOLYSIN_CALCIUM"/>
    <property type="match status" value="4"/>
</dbReference>
<protein>
    <submittedName>
        <fullName evidence="3">Hemolysin-type calcium-binding repeat-containing protein</fullName>
    </submittedName>
</protein>
<reference evidence="4" key="1">
    <citation type="submission" date="2016-07" db="EMBL/GenBank/DDBJ databases">
        <title>Phaeobacter portensis sp. nov., a tropodithietic acid producing bacterium isolated from a German harbor.</title>
        <authorList>
            <person name="Freese H.M."/>
            <person name="Bunk B."/>
            <person name="Breider S."/>
            <person name="Brinkhoff T."/>
        </authorList>
    </citation>
    <scope>NUCLEOTIDE SEQUENCE [LARGE SCALE GENOMIC DNA]</scope>
    <source>
        <strain evidence="4">P97</strain>
    </source>
</reference>
<dbReference type="AlphaFoldDB" id="A0A1L3I571"/>
<dbReference type="STRING" id="1844006.PhaeoP97_01769"/>
<proteinExistence type="predicted"/>
<evidence type="ECO:0000313" key="3">
    <source>
        <dbReference type="EMBL" id="APG47182.1"/>
    </source>
</evidence>
<dbReference type="Proteomes" id="UP000183859">
    <property type="component" value="Chromosome"/>
</dbReference>
<sequence>MAIFTVNDPTGTLSLNNLGDLGFDNISLNSRTINQLYFTSPTGSSVTLTGNFISSSPYLWTIESMTIRSGGVSVYSMSGFSMNFYRFGSSSGAALEAAILTGNDTITSNMAEGNRWLAYGGDDVISLGVGDDYVHGGYGTDRLIIHDTYGRADISSVYGGVWIDSADGRDTLLSIEQLQFSNRSFSLNVDTSSSTSMSGDRDRSLTSDIMLGGLGADTLAGLSGRDMLLGEEDNDHLMGGEGHDTLKGGDGNDILLGGTGRDWLAGDLGNDAISGGSHGDKLIGGGGHDTLRGQDGHDVLRGNSGWDQLLGGRGNDRLYGDGGQDRLIGQEGNDTLTGGAHADTFVFHRGYGSDIITDFTTGEDRIQIGRGADGMDDLTFNTVGEDVQVAFANVTILVENTTLAQIDDADNFLF</sequence>
<dbReference type="OrthoDB" id="7667352at2"/>
<dbReference type="InterPro" id="IPR018511">
    <property type="entry name" value="Hemolysin-typ_Ca-bd_CS"/>
</dbReference>
<dbReference type="KEGG" id="php:PhaeoP97_01769"/>
<gene>
    <name evidence="3" type="ORF">PhaeoP97_01769</name>
</gene>
<name>A0A1L3I571_9RHOB</name>